<gene>
    <name evidence="1" type="ORF">MBHS_02316</name>
</gene>
<name>A0A1H6FBP6_9GAMM</name>
<evidence type="ECO:0000313" key="1">
    <source>
        <dbReference type="EMBL" id="SEH06454.1"/>
    </source>
</evidence>
<dbReference type="EMBL" id="FMSV02000493">
    <property type="protein sequence ID" value="SEH06454.1"/>
    <property type="molecule type" value="Genomic_DNA"/>
</dbReference>
<reference evidence="1 2" key="1">
    <citation type="submission" date="2016-10" db="EMBL/GenBank/DDBJ databases">
        <authorList>
            <person name="de Groot N.N."/>
        </authorList>
    </citation>
    <scope>NUCLEOTIDE SEQUENCE [LARGE SCALE GENOMIC DNA]</scope>
    <source>
        <strain evidence="1">MBHS1</strain>
    </source>
</reference>
<dbReference type="Proteomes" id="UP000236724">
    <property type="component" value="Unassembled WGS sequence"/>
</dbReference>
<accession>A0A1H6FBP6</accession>
<evidence type="ECO:0000313" key="2">
    <source>
        <dbReference type="Proteomes" id="UP000236724"/>
    </source>
</evidence>
<protein>
    <recommendedName>
        <fullName evidence="3">TonB dependent receptor</fullName>
    </recommendedName>
</protein>
<dbReference type="AlphaFoldDB" id="A0A1H6FBP6"/>
<dbReference type="OrthoDB" id="9145970at2"/>
<proteinExistence type="predicted"/>
<organism evidence="1 2">
    <name type="scientific">Candidatus Venteria ishoeyi</name>
    <dbReference type="NCBI Taxonomy" id="1899563"/>
    <lineage>
        <taxon>Bacteria</taxon>
        <taxon>Pseudomonadati</taxon>
        <taxon>Pseudomonadota</taxon>
        <taxon>Gammaproteobacteria</taxon>
        <taxon>Thiotrichales</taxon>
        <taxon>Thiotrichaceae</taxon>
        <taxon>Venteria</taxon>
    </lineage>
</organism>
<keyword evidence="2" id="KW-1185">Reference proteome</keyword>
<evidence type="ECO:0008006" key="3">
    <source>
        <dbReference type="Google" id="ProtNLM"/>
    </source>
</evidence>
<dbReference type="SUPFAM" id="SSF56935">
    <property type="entry name" value="Porins"/>
    <property type="match status" value="1"/>
</dbReference>
<sequence length="171" mass="20084">MLLKYDHKRTYVWFVYSIGKVTRNDGAYDYAPHFDRRHNLNLVFSQIMGNDLDWELGARWNLGSGFPTRQNQGFFESLPFLEGIGSDYTSDNGIMGILYTNIDQKTRLPFYHRLDITLKKKFYMGKNSELQAQISITNVYNRENIFYVDRITNQRINQLPLMPTVGLSMTF</sequence>